<organism evidence="1 2">
    <name type="scientific">Bacillus mobilis</name>
    <dbReference type="NCBI Taxonomy" id="2026190"/>
    <lineage>
        <taxon>Bacteria</taxon>
        <taxon>Bacillati</taxon>
        <taxon>Bacillota</taxon>
        <taxon>Bacilli</taxon>
        <taxon>Bacillales</taxon>
        <taxon>Bacillaceae</taxon>
        <taxon>Bacillus</taxon>
        <taxon>Bacillus cereus group</taxon>
    </lineage>
</organism>
<name>A0A1Y5YUY0_9BACI</name>
<evidence type="ECO:0000313" key="2">
    <source>
        <dbReference type="Proteomes" id="UP000194439"/>
    </source>
</evidence>
<sequence length="256" mass="27242">MKSSGESGLKGSDTFSLGSHFASGFARGISGGGSIAASAARALASTAFEAAKNWLQVRSPSRKVRDEIGVHFGGGFAVGVNRSVKTVVAAAKNLASSAFTTLESAMDSANNNTFMQPLFSNVSTMTDKVVTQFESFGEKITGVMDNVKDSLGEKITGNVNLGVAADAINNAVYNAQKNLSKNFMYDMNSAIPAAALSKIPNITAMLSAVKANPENDKEINLTINLSNLIDGREVAHVTYPHYKEFTAREEEQKRRF</sequence>
<dbReference type="Proteomes" id="UP000194439">
    <property type="component" value="Unassembled WGS sequence"/>
</dbReference>
<protein>
    <recommendedName>
        <fullName evidence="3">Phage tail tape measure protein</fullName>
    </recommendedName>
</protein>
<dbReference type="AlphaFoldDB" id="A0A1Y5YUY0"/>
<reference evidence="2" key="1">
    <citation type="submission" date="2017-04" db="EMBL/GenBank/DDBJ databases">
        <authorList>
            <person name="Criscuolo A."/>
        </authorList>
    </citation>
    <scope>NUCLEOTIDE SEQUENCE [LARGE SCALE GENOMIC DNA]</scope>
</reference>
<proteinExistence type="predicted"/>
<dbReference type="EMBL" id="FWZD01000018">
    <property type="protein sequence ID" value="SMD65579.1"/>
    <property type="molecule type" value="Genomic_DNA"/>
</dbReference>
<evidence type="ECO:0008006" key="3">
    <source>
        <dbReference type="Google" id="ProtNLM"/>
    </source>
</evidence>
<gene>
    <name evidence="1" type="ORF">BACERE00185_00048</name>
</gene>
<evidence type="ECO:0000313" key="1">
    <source>
        <dbReference type="EMBL" id="SMD65579.1"/>
    </source>
</evidence>
<accession>A0A1Y5YUY0</accession>